<protein>
    <submittedName>
        <fullName evidence="2">Uncharacterized protein</fullName>
    </submittedName>
</protein>
<proteinExistence type="predicted"/>
<sequence length="87" mass="9698">MNNQAQKECHGDMFPDNLDKRDENTHAGKVFKVNIKPAMAGVLPVAPERTIEVDHAAWKVCRGCPEFVSCYQLSMAKIALQTAIRVN</sequence>
<dbReference type="AlphaFoldDB" id="A0A517WH79"/>
<evidence type="ECO:0000313" key="3">
    <source>
        <dbReference type="Proteomes" id="UP000320722"/>
    </source>
</evidence>
<feature type="compositionally biased region" description="Basic and acidic residues" evidence="1">
    <location>
        <begin position="7"/>
        <end position="22"/>
    </location>
</feature>
<accession>A0A517WH79</accession>
<dbReference type="Proteomes" id="UP000320722">
    <property type="component" value="Chromosome"/>
</dbReference>
<gene>
    <name evidence="2" type="ORF">V6x_43310</name>
</gene>
<evidence type="ECO:0000313" key="2">
    <source>
        <dbReference type="EMBL" id="QDU04603.1"/>
    </source>
</evidence>
<feature type="region of interest" description="Disordered" evidence="1">
    <location>
        <begin position="1"/>
        <end position="22"/>
    </location>
</feature>
<organism evidence="2 3">
    <name type="scientific">Gimesia chilikensis</name>
    <dbReference type="NCBI Taxonomy" id="2605989"/>
    <lineage>
        <taxon>Bacteria</taxon>
        <taxon>Pseudomonadati</taxon>
        <taxon>Planctomycetota</taxon>
        <taxon>Planctomycetia</taxon>
        <taxon>Planctomycetales</taxon>
        <taxon>Planctomycetaceae</taxon>
        <taxon>Gimesia</taxon>
    </lineage>
</organism>
<dbReference type="EMBL" id="CP036347">
    <property type="protein sequence ID" value="QDU04603.1"/>
    <property type="molecule type" value="Genomic_DNA"/>
</dbReference>
<evidence type="ECO:0000256" key="1">
    <source>
        <dbReference type="SAM" id="MobiDB-lite"/>
    </source>
</evidence>
<reference evidence="2 3" key="1">
    <citation type="submission" date="2019-02" db="EMBL/GenBank/DDBJ databases">
        <title>Deep-cultivation of Planctomycetes and their phenomic and genomic characterization uncovers novel biology.</title>
        <authorList>
            <person name="Wiegand S."/>
            <person name="Jogler M."/>
            <person name="Boedeker C."/>
            <person name="Pinto D."/>
            <person name="Vollmers J."/>
            <person name="Rivas-Marin E."/>
            <person name="Kohn T."/>
            <person name="Peeters S.H."/>
            <person name="Heuer A."/>
            <person name="Rast P."/>
            <person name="Oberbeckmann S."/>
            <person name="Bunk B."/>
            <person name="Jeske O."/>
            <person name="Meyerdierks A."/>
            <person name="Storesund J.E."/>
            <person name="Kallscheuer N."/>
            <person name="Luecker S."/>
            <person name="Lage O.M."/>
            <person name="Pohl T."/>
            <person name="Merkel B.J."/>
            <person name="Hornburger P."/>
            <person name="Mueller R.-W."/>
            <person name="Bruemmer F."/>
            <person name="Labrenz M."/>
            <person name="Spormann A.M."/>
            <person name="Op den Camp H."/>
            <person name="Overmann J."/>
            <person name="Amann R."/>
            <person name="Jetten M.S.M."/>
            <person name="Mascher T."/>
            <person name="Medema M.H."/>
            <person name="Devos D.P."/>
            <person name="Kaster A.-K."/>
            <person name="Ovreas L."/>
            <person name="Rohde M."/>
            <person name="Galperin M.Y."/>
            <person name="Jogler C."/>
        </authorList>
    </citation>
    <scope>NUCLEOTIDE SEQUENCE [LARGE SCALE GENOMIC DNA]</scope>
    <source>
        <strain evidence="2 3">V6</strain>
    </source>
</reference>
<name>A0A517WH79_9PLAN</name>
<dbReference type="RefSeq" id="WP_145042365.1">
    <property type="nucleotide sequence ID" value="NZ_CP036347.1"/>
</dbReference>